<name>W8D0V9_9CLOS</name>
<reference evidence="3" key="1">
    <citation type="submission" date="2012-12" db="EMBL/GenBank/DDBJ databases">
        <authorList>
            <person name="Zablocki O.D.J."/>
            <person name="Pietersen G."/>
        </authorList>
    </citation>
    <scope>NUCLEOTIDE SEQUENCE</scope>
    <source>
        <strain evidence="3">CT-ZA2</strain>
        <strain evidence="2">CT-ZA3</strain>
    </source>
</reference>
<reference evidence="3" key="2">
    <citation type="journal article" date="2014" name="Arch. Virol.">
        <title>Characterization of a novel citrus tristeza virus genotype within three cross-protecting source GFMS12 sub-isolates in South Africa by means of Illumina sequencing.</title>
        <authorList>
            <person name="Zablocki O."/>
            <person name="Pietersen G."/>
        </authorList>
    </citation>
    <scope>NUCLEOTIDE SEQUENCE</scope>
</reference>
<feature type="transmembrane region" description="Helical" evidence="1">
    <location>
        <begin position="12"/>
        <end position="40"/>
    </location>
</feature>
<keyword evidence="1" id="KW-1133">Transmembrane helix</keyword>
<accession>W8D0V9</accession>
<protein>
    <submittedName>
        <fullName evidence="3">p6</fullName>
    </submittedName>
</protein>
<dbReference type="InterPro" id="IPR009584">
    <property type="entry name" value="CTV_6kDa"/>
</dbReference>
<dbReference type="EMBL" id="KC333869">
    <property type="protein sequence ID" value="AGY30974.1"/>
    <property type="molecule type" value="Genomic_RNA"/>
</dbReference>
<dbReference type="Pfam" id="PF06706">
    <property type="entry name" value="CTV_P6"/>
    <property type="match status" value="1"/>
</dbReference>
<organism evidence="3">
    <name type="scientific">Citrus tristeza virus</name>
    <dbReference type="NCBI Taxonomy" id="12162"/>
    <lineage>
        <taxon>Viruses</taxon>
        <taxon>Riboviria</taxon>
        <taxon>Orthornavirae</taxon>
        <taxon>Kitrinoviricota</taxon>
        <taxon>Alsuviricetes</taxon>
        <taxon>Martellivirales</taxon>
        <taxon>Closteroviridae</taxon>
        <taxon>Closterovirus</taxon>
        <taxon>Closterovirus tristezae</taxon>
    </lineage>
</organism>
<proteinExistence type="predicted"/>
<evidence type="ECO:0000313" key="2">
    <source>
        <dbReference type="EMBL" id="AGY30962.1"/>
    </source>
</evidence>
<sequence>MTLFKRGSMDCVIQGFLTFLVGIAVFSAFAGLIIIVITIYRCTTKPVRNASPYGTHATV</sequence>
<dbReference type="EMBL" id="KC333868">
    <property type="protein sequence ID" value="AGY30962.1"/>
    <property type="molecule type" value="Genomic_RNA"/>
</dbReference>
<evidence type="ECO:0000256" key="1">
    <source>
        <dbReference type="SAM" id="Phobius"/>
    </source>
</evidence>
<evidence type="ECO:0000313" key="3">
    <source>
        <dbReference type="EMBL" id="AGY30974.1"/>
    </source>
</evidence>
<keyword evidence="1" id="KW-0472">Membrane</keyword>
<keyword evidence="1" id="KW-0812">Transmembrane</keyword>